<evidence type="ECO:0000313" key="1">
    <source>
        <dbReference type="EMBL" id="KXV60222.1"/>
    </source>
</evidence>
<organism evidence="1 2">
    <name type="scientific">Acetobacter tropicalis</name>
    <dbReference type="NCBI Taxonomy" id="104102"/>
    <lineage>
        <taxon>Bacteria</taxon>
        <taxon>Pseudomonadati</taxon>
        <taxon>Pseudomonadota</taxon>
        <taxon>Alphaproteobacteria</taxon>
        <taxon>Acetobacterales</taxon>
        <taxon>Acetobacteraceae</taxon>
        <taxon>Acetobacter</taxon>
    </lineage>
</organism>
<accession>A0A149U4B5</accession>
<dbReference type="Proteomes" id="UP000075411">
    <property type="component" value="Unassembled WGS sequence"/>
</dbReference>
<dbReference type="EMBL" id="LHZT01000094">
    <property type="protein sequence ID" value="KXV60222.1"/>
    <property type="molecule type" value="Genomic_DNA"/>
</dbReference>
<sequence>MAALEGKSLMRKASFILATALGLLGPVGCFAQSSGDWLPQSGVKSPYSPLAVPTMLKPLPMSLTELLNKGFKVISTTDYSGQGVLLTIEGRKQTVLCVLTAPNPQTDQNVPTSRCWALN</sequence>
<gene>
    <name evidence="1" type="ORF">AD947_02600</name>
</gene>
<reference evidence="1 2" key="1">
    <citation type="submission" date="2015-06" db="EMBL/GenBank/DDBJ databases">
        <title>Improved classification and identification of acetic acid bacteria using matrix-assisted laser desorption/ionization time-of-flight mass spectrometry; Gluconobacter nephelii and Gluconobacter uchimurae are later heterotypic synonyms of Gluconobacter japonicus and Gluconobacter oxydans, respectively.</title>
        <authorList>
            <person name="Li L."/>
            <person name="Cleenwerck I."/>
            <person name="De Vuyst L."/>
            <person name="Vandamme P."/>
        </authorList>
    </citation>
    <scope>NUCLEOTIDE SEQUENCE [LARGE SCALE GENOMIC DNA]</scope>
    <source>
        <strain evidence="1 2">LMG 1663</strain>
    </source>
</reference>
<dbReference type="PATRIC" id="fig|104102.12.peg.3301"/>
<comment type="caution">
    <text evidence="1">The sequence shown here is derived from an EMBL/GenBank/DDBJ whole genome shotgun (WGS) entry which is preliminary data.</text>
</comment>
<evidence type="ECO:0000313" key="2">
    <source>
        <dbReference type="Proteomes" id="UP000075411"/>
    </source>
</evidence>
<protein>
    <submittedName>
        <fullName evidence="1">Uncharacterized protein</fullName>
    </submittedName>
</protein>
<proteinExistence type="predicted"/>
<dbReference type="AlphaFoldDB" id="A0A149U4B5"/>
<name>A0A149U4B5_9PROT</name>